<keyword evidence="5" id="KW-1185">Reference proteome</keyword>
<evidence type="ECO:0000313" key="4">
    <source>
        <dbReference type="EMBL" id="CAD2213512.1"/>
    </source>
</evidence>
<keyword evidence="2" id="KW-0378">Hydrolase</keyword>
<accession>S9TDE8</accession>
<dbReference type="GO" id="GO:0008777">
    <property type="term" value="F:acetylornithine deacetylase activity"/>
    <property type="evidence" value="ECO:0007669"/>
    <property type="project" value="TreeGrafter"/>
</dbReference>
<dbReference type="GO" id="GO:0046872">
    <property type="term" value="F:metal ion binding"/>
    <property type="evidence" value="ECO:0007669"/>
    <property type="project" value="UniProtKB-KW"/>
</dbReference>
<sequence>MSNYPVDTKQWLAKLVSFNTISSNPNMELVQYIEAYLKPLGFSCVRIPSPTRPDTHANLWATLPGKDGSMSGGIILSGHLDVVPVKDQVWKSDPFVLTERNGKLYGRGSSDMKGFIAIALHLAPYFTKLKSRKRAVHYSFSFDEEVGCAGIPFLIDHLKKNNITADACLVGDADFEVITGSKGIASWRVTVHGKAIHSSMALMNTSCNAVEHASRIVWKIRELALELREHGPRDKHYVNPFCAMSVGLINGGNAPNTVPSSCDFVFSVRYTDTNISREVERKVRAFIDEVVLPEMKKEAPEAKVEMKPEWFAPAFNADENHAFTKLVRKMVSNNKVRKQAGATESGFFQDILKIPTVNIGPGGFGAHCPNEFTEEKLLLKAEKFTAELVEIITTNGVPKL</sequence>
<dbReference type="Pfam" id="PF01546">
    <property type="entry name" value="Peptidase_M20"/>
    <property type="match status" value="1"/>
</dbReference>
<dbReference type="SUPFAM" id="SSF55031">
    <property type="entry name" value="Bacterial exopeptidase dimerisation domain"/>
    <property type="match status" value="1"/>
</dbReference>
<dbReference type="EMBL" id="LR877146">
    <property type="protein sequence ID" value="CAD2213512.1"/>
    <property type="molecule type" value="Genomic_DNA"/>
</dbReference>
<gene>
    <name evidence="4" type="ORF">ADEAN_000095500</name>
</gene>
<dbReference type="Gene3D" id="3.40.630.10">
    <property type="entry name" value="Zn peptidases"/>
    <property type="match status" value="1"/>
</dbReference>
<dbReference type="CDD" id="cd03894">
    <property type="entry name" value="M20_ArgE"/>
    <property type="match status" value="1"/>
</dbReference>
<dbReference type="OrthoDB" id="10059875at2759"/>
<evidence type="ECO:0000256" key="1">
    <source>
        <dbReference type="ARBA" id="ARBA00022723"/>
    </source>
</evidence>
<name>S9TDE8_9TRYP</name>
<dbReference type="SUPFAM" id="SSF53187">
    <property type="entry name" value="Zn-dependent exopeptidases"/>
    <property type="match status" value="1"/>
</dbReference>
<dbReference type="GO" id="GO:0006526">
    <property type="term" value="P:L-arginine biosynthetic process"/>
    <property type="evidence" value="ECO:0007669"/>
    <property type="project" value="TreeGrafter"/>
</dbReference>
<reference evidence="4 5" key="1">
    <citation type="submission" date="2020-08" db="EMBL/GenBank/DDBJ databases">
        <authorList>
            <person name="Newling K."/>
            <person name="Davey J."/>
            <person name="Forrester S."/>
        </authorList>
    </citation>
    <scope>NUCLEOTIDE SEQUENCE [LARGE SCALE GENOMIC DNA]</scope>
    <source>
        <strain evidence="5">Crithidia deanei Carvalho (ATCC PRA-265)</strain>
    </source>
</reference>
<organism evidence="4 5">
    <name type="scientific">Angomonas deanei</name>
    <dbReference type="NCBI Taxonomy" id="59799"/>
    <lineage>
        <taxon>Eukaryota</taxon>
        <taxon>Discoba</taxon>
        <taxon>Euglenozoa</taxon>
        <taxon>Kinetoplastea</taxon>
        <taxon>Metakinetoplastina</taxon>
        <taxon>Trypanosomatida</taxon>
        <taxon>Trypanosomatidae</taxon>
        <taxon>Strigomonadinae</taxon>
        <taxon>Angomonas</taxon>
    </lineage>
</organism>
<evidence type="ECO:0000256" key="2">
    <source>
        <dbReference type="ARBA" id="ARBA00022801"/>
    </source>
</evidence>
<dbReference type="AlphaFoldDB" id="S9TDE8"/>
<dbReference type="Proteomes" id="UP000515908">
    <property type="component" value="Chromosome 02"/>
</dbReference>
<feature type="domain" description="Peptidase M20 dimerisation" evidence="3">
    <location>
        <begin position="179"/>
        <end position="290"/>
    </location>
</feature>
<dbReference type="InterPro" id="IPR011650">
    <property type="entry name" value="Peptidase_M20_dimer"/>
</dbReference>
<dbReference type="PANTHER" id="PTHR43808:SF31">
    <property type="entry name" value="N-ACETYL-L-CITRULLINE DEACETYLASE"/>
    <property type="match status" value="1"/>
</dbReference>
<dbReference type="InterPro" id="IPR002933">
    <property type="entry name" value="Peptidase_M20"/>
</dbReference>
<dbReference type="InterPro" id="IPR036264">
    <property type="entry name" value="Bact_exopeptidase_dim_dom"/>
</dbReference>
<evidence type="ECO:0000313" key="5">
    <source>
        <dbReference type="Proteomes" id="UP000515908"/>
    </source>
</evidence>
<evidence type="ECO:0000259" key="3">
    <source>
        <dbReference type="Pfam" id="PF07687"/>
    </source>
</evidence>
<dbReference type="InterPro" id="IPR050072">
    <property type="entry name" value="Peptidase_M20A"/>
</dbReference>
<dbReference type="Pfam" id="PF07687">
    <property type="entry name" value="M20_dimer"/>
    <property type="match status" value="1"/>
</dbReference>
<keyword evidence="1" id="KW-0479">Metal-binding</keyword>
<dbReference type="Gene3D" id="3.30.70.360">
    <property type="match status" value="1"/>
</dbReference>
<dbReference type="VEuPathDB" id="TriTrypDB:ADEAN_000095500"/>
<protein>
    <submittedName>
        <fullName evidence="4">Peptidase family M20/M25/M40/Peptidase dimerisation domain containing protein, putative</fullName>
    </submittedName>
</protein>
<dbReference type="PANTHER" id="PTHR43808">
    <property type="entry name" value="ACETYLORNITHINE DEACETYLASE"/>
    <property type="match status" value="1"/>
</dbReference>
<proteinExistence type="predicted"/>